<dbReference type="Proteomes" id="UP001239111">
    <property type="component" value="Chromosome 1"/>
</dbReference>
<protein>
    <submittedName>
        <fullName evidence="1">Uncharacterized protein</fullName>
    </submittedName>
</protein>
<keyword evidence="2" id="KW-1185">Reference proteome</keyword>
<comment type="caution">
    <text evidence="1">The sequence shown here is derived from an EMBL/GenBank/DDBJ whole genome shotgun (WGS) entry which is preliminary data.</text>
</comment>
<dbReference type="EMBL" id="CM056741">
    <property type="protein sequence ID" value="KAJ8687436.1"/>
    <property type="molecule type" value="Genomic_DNA"/>
</dbReference>
<accession>A0ACC2PWW0</accession>
<evidence type="ECO:0000313" key="1">
    <source>
        <dbReference type="EMBL" id="KAJ8687436.1"/>
    </source>
</evidence>
<proteinExistence type="predicted"/>
<evidence type="ECO:0000313" key="2">
    <source>
        <dbReference type="Proteomes" id="UP001239111"/>
    </source>
</evidence>
<sequence>MSEKIFSGKTFLLVTGASQGIGRKIAEVLGSSLDSGSKVLLLARNDENLKETANKLPKTVSVDCGSVDLSKATANDLKGIIKNCVSANDVKQFNEVVIVHNAGSVGDVTQLTTDMTDLDVWRSYYDLNVFSPAVLNGVIMEIFKEKSIKKHVINITSLCGIQPMKSLGFYCTGKAAREMFFKVFAEEYPEVDVLNYSPGPVETDMLQIIANDVGDRDVKASFQDMRKNAKALTTDQTIKRLTEVLLSKKYKSGDHVDYFDE</sequence>
<reference evidence="1" key="1">
    <citation type="submission" date="2023-04" db="EMBL/GenBank/DDBJ databases">
        <title>A chromosome-level genome assembly of the parasitoid wasp Eretmocerus hayati.</title>
        <authorList>
            <person name="Zhong Y."/>
            <person name="Liu S."/>
            <person name="Liu Y."/>
        </authorList>
    </citation>
    <scope>NUCLEOTIDE SEQUENCE</scope>
    <source>
        <strain evidence="1">ZJU_SS_LIU_2023</strain>
    </source>
</reference>
<organism evidence="1 2">
    <name type="scientific">Eretmocerus hayati</name>
    <dbReference type="NCBI Taxonomy" id="131215"/>
    <lineage>
        <taxon>Eukaryota</taxon>
        <taxon>Metazoa</taxon>
        <taxon>Ecdysozoa</taxon>
        <taxon>Arthropoda</taxon>
        <taxon>Hexapoda</taxon>
        <taxon>Insecta</taxon>
        <taxon>Pterygota</taxon>
        <taxon>Neoptera</taxon>
        <taxon>Endopterygota</taxon>
        <taxon>Hymenoptera</taxon>
        <taxon>Apocrita</taxon>
        <taxon>Proctotrupomorpha</taxon>
        <taxon>Chalcidoidea</taxon>
        <taxon>Aphelinidae</taxon>
        <taxon>Aphelininae</taxon>
        <taxon>Eretmocerus</taxon>
    </lineage>
</organism>
<gene>
    <name evidence="1" type="ORF">QAD02_023230</name>
</gene>
<name>A0ACC2PWW0_9HYME</name>